<feature type="domain" description="Pyrroline-5-carboxylate reductase catalytic N-terminal" evidence="3">
    <location>
        <begin position="2"/>
        <end position="91"/>
    </location>
</feature>
<dbReference type="GO" id="GO:0004735">
    <property type="term" value="F:pyrroline-5-carboxylate reductase activity"/>
    <property type="evidence" value="ECO:0007669"/>
    <property type="project" value="TreeGrafter"/>
</dbReference>
<dbReference type="Gene3D" id="3.40.50.720">
    <property type="entry name" value="NAD(P)-binding Rossmann-like Domain"/>
    <property type="match status" value="1"/>
</dbReference>
<evidence type="ECO:0000256" key="1">
    <source>
        <dbReference type="ARBA" id="ARBA00005525"/>
    </source>
</evidence>
<proteinExistence type="inferred from homology"/>
<dbReference type="Pfam" id="PF03807">
    <property type="entry name" value="F420_oxidored"/>
    <property type="match status" value="1"/>
</dbReference>
<gene>
    <name evidence="4" type="ORF">SAMN05444414_103105</name>
</gene>
<dbReference type="GO" id="GO:0055129">
    <property type="term" value="P:L-proline biosynthetic process"/>
    <property type="evidence" value="ECO:0007669"/>
    <property type="project" value="TreeGrafter"/>
</dbReference>
<dbReference type="Proteomes" id="UP000184191">
    <property type="component" value="Unassembled WGS sequence"/>
</dbReference>
<dbReference type="EMBL" id="FRBN01000003">
    <property type="protein sequence ID" value="SHK97097.1"/>
    <property type="molecule type" value="Genomic_DNA"/>
</dbReference>
<sequence length="243" mass="25105">MRLGFIGTGTIASATVRGIAGAGHKITVSNRGAAHAARLAAEFESVSIADNQGVIDQSDTIFIGLMAETAPDILSRLTFRADQQVISFMAGLPLDALAPLVAPAHGAAIMLPFPGIAQGGSPILTMGDTGFVASLFAPENQVFALRDAAELDAYLCAQAVLSPATRMVGQAADWLAARVSDPTQGEAFLRMLVGTNLVSSPCGDLLEALNTPGGYNQRLRQHMDAAGMGDALVTGLNRLESGD</sequence>
<evidence type="ECO:0000259" key="3">
    <source>
        <dbReference type="Pfam" id="PF03807"/>
    </source>
</evidence>
<reference evidence="5" key="1">
    <citation type="submission" date="2016-11" db="EMBL/GenBank/DDBJ databases">
        <authorList>
            <person name="Varghese N."/>
            <person name="Submissions S."/>
        </authorList>
    </citation>
    <scope>NUCLEOTIDE SEQUENCE [LARGE SCALE GENOMIC DNA]</scope>
    <source>
        <strain evidence="5">DSM 29327</strain>
    </source>
</reference>
<name>A0A1M6WTM4_9RHOB</name>
<keyword evidence="2" id="KW-0560">Oxidoreductase</keyword>
<dbReference type="RefSeq" id="WP_073195402.1">
    <property type="nucleotide sequence ID" value="NZ_FRBN01000003.1"/>
</dbReference>
<dbReference type="OrthoDB" id="9805754at2"/>
<evidence type="ECO:0000313" key="5">
    <source>
        <dbReference type="Proteomes" id="UP000184191"/>
    </source>
</evidence>
<dbReference type="AlphaFoldDB" id="A0A1M6WTM4"/>
<dbReference type="SUPFAM" id="SSF51735">
    <property type="entry name" value="NAD(P)-binding Rossmann-fold domains"/>
    <property type="match status" value="1"/>
</dbReference>
<dbReference type="InterPro" id="IPR036291">
    <property type="entry name" value="NAD(P)-bd_dom_sf"/>
</dbReference>
<evidence type="ECO:0000313" key="4">
    <source>
        <dbReference type="EMBL" id="SHK97097.1"/>
    </source>
</evidence>
<dbReference type="PANTHER" id="PTHR11645:SF0">
    <property type="entry name" value="PYRROLINE-5-CARBOXYLATE REDUCTASE 3"/>
    <property type="match status" value="1"/>
</dbReference>
<organism evidence="4 5">
    <name type="scientific">Roseovarius marisflavi</name>
    <dbReference type="NCBI Taxonomy" id="1054996"/>
    <lineage>
        <taxon>Bacteria</taxon>
        <taxon>Pseudomonadati</taxon>
        <taxon>Pseudomonadota</taxon>
        <taxon>Alphaproteobacteria</taxon>
        <taxon>Rhodobacterales</taxon>
        <taxon>Roseobacteraceae</taxon>
        <taxon>Roseovarius</taxon>
    </lineage>
</organism>
<accession>A0A1M6WTM4</accession>
<dbReference type="PANTHER" id="PTHR11645">
    <property type="entry name" value="PYRROLINE-5-CARBOXYLATE REDUCTASE"/>
    <property type="match status" value="1"/>
</dbReference>
<dbReference type="STRING" id="1054996.SAMN05444414_103105"/>
<keyword evidence="5" id="KW-1185">Reference proteome</keyword>
<protein>
    <submittedName>
        <fullName evidence="4">Pyrroline-5-carboxylate reductase</fullName>
    </submittedName>
</protein>
<dbReference type="InterPro" id="IPR028939">
    <property type="entry name" value="P5C_Rdtase_cat_N"/>
</dbReference>
<comment type="similarity">
    <text evidence="1">Belongs to the pyrroline-5-carboxylate reductase family.</text>
</comment>
<evidence type="ECO:0000256" key="2">
    <source>
        <dbReference type="ARBA" id="ARBA00023002"/>
    </source>
</evidence>